<dbReference type="Proteomes" id="UP000649179">
    <property type="component" value="Unassembled WGS sequence"/>
</dbReference>
<evidence type="ECO:0000259" key="6">
    <source>
        <dbReference type="Pfam" id="PF13304"/>
    </source>
</evidence>
<dbReference type="InterPro" id="IPR027417">
    <property type="entry name" value="P-loop_NTPase"/>
</dbReference>
<dbReference type="EMBL" id="BMKQ01000001">
    <property type="protein sequence ID" value="GGF41095.1"/>
    <property type="molecule type" value="Genomic_DNA"/>
</dbReference>
<dbReference type="GO" id="GO:0006811">
    <property type="term" value="P:monoatomic ion transport"/>
    <property type="evidence" value="ECO:0007669"/>
    <property type="project" value="UniProtKB-KW"/>
</dbReference>
<evidence type="ECO:0000256" key="4">
    <source>
        <dbReference type="ARBA" id="ARBA00023065"/>
    </source>
</evidence>
<evidence type="ECO:0000256" key="2">
    <source>
        <dbReference type="ARBA" id="ARBA00022448"/>
    </source>
</evidence>
<sequence>MALRGPGHELAVRRFRANDDVGEEWPRGLPAVEQVLREGFDVTPGVTLLFGENGAGKSTLVEAFAMRFGLGPEGGSSGAEHTTYATESPLHSWLSMERGPGGPRWGFFLRAESMHGFYTYLAENPGSNPHEPDFHALSHGESFLSVLSSRFDSAGFYALDEPEAALSFSGQMALLGTMHDLARAGAQLVCATHSPLLAALPGARLLEVGEWGIRETTYDDLPLVALWRDYLAEPQRFLRHVLEG</sequence>
<evidence type="ECO:0000313" key="9">
    <source>
        <dbReference type="Proteomes" id="UP000649179"/>
    </source>
</evidence>
<evidence type="ECO:0000256" key="1">
    <source>
        <dbReference type="ARBA" id="ARBA00004202"/>
    </source>
</evidence>
<dbReference type="GO" id="GO:0016887">
    <property type="term" value="F:ATP hydrolysis activity"/>
    <property type="evidence" value="ECO:0007669"/>
    <property type="project" value="InterPro"/>
</dbReference>
<evidence type="ECO:0000313" key="8">
    <source>
        <dbReference type="EMBL" id="GGF41095.1"/>
    </source>
</evidence>
<reference evidence="8" key="1">
    <citation type="journal article" date="2014" name="Int. J. Syst. Evol. Microbiol.">
        <title>Complete genome sequence of Corynebacterium casei LMG S-19264T (=DSM 44701T), isolated from a smear-ripened cheese.</title>
        <authorList>
            <consortium name="US DOE Joint Genome Institute (JGI-PGF)"/>
            <person name="Walter F."/>
            <person name="Albersmeier A."/>
            <person name="Kalinowski J."/>
            <person name="Ruckert C."/>
        </authorList>
    </citation>
    <scope>NUCLEOTIDE SEQUENCE</scope>
    <source>
        <strain evidence="8">CGMCC 1.16067</strain>
    </source>
</reference>
<dbReference type="GO" id="GO:0006302">
    <property type="term" value="P:double-strand break repair"/>
    <property type="evidence" value="ECO:0007669"/>
    <property type="project" value="InterPro"/>
</dbReference>
<protein>
    <submittedName>
        <fullName evidence="8">ABC transporter ATPase</fullName>
    </submittedName>
</protein>
<dbReference type="GO" id="GO:0005524">
    <property type="term" value="F:ATP binding"/>
    <property type="evidence" value="ECO:0007669"/>
    <property type="project" value="InterPro"/>
</dbReference>
<dbReference type="PANTHER" id="PTHR42771">
    <property type="entry name" value="IRON(3+)-HYDROXAMATE IMPORT ATP-BINDING PROTEIN FHUC"/>
    <property type="match status" value="1"/>
</dbReference>
<keyword evidence="4" id="KW-0406">Ion transport</keyword>
<keyword evidence="5" id="KW-0472">Membrane</keyword>
<accession>A0A917BF18</accession>
<dbReference type="AlphaFoldDB" id="A0A917BF18"/>
<dbReference type="RefSeq" id="WP_229660668.1">
    <property type="nucleotide sequence ID" value="NZ_BMKQ01000001.1"/>
</dbReference>
<dbReference type="SUPFAM" id="SSF52540">
    <property type="entry name" value="P-loop containing nucleoside triphosphate hydrolases"/>
    <property type="match status" value="1"/>
</dbReference>
<dbReference type="InterPro" id="IPR003959">
    <property type="entry name" value="ATPase_AAA_core"/>
</dbReference>
<keyword evidence="2" id="KW-0813">Transport</keyword>
<comment type="subcellular location">
    <subcellularLocation>
        <location evidence="1">Cell membrane</location>
        <topology evidence="1">Peripheral membrane protein</topology>
    </subcellularLocation>
</comment>
<evidence type="ECO:0000259" key="7">
    <source>
        <dbReference type="Pfam" id="PF13476"/>
    </source>
</evidence>
<dbReference type="Pfam" id="PF13304">
    <property type="entry name" value="AAA_21"/>
    <property type="match status" value="1"/>
</dbReference>
<organism evidence="8 9">
    <name type="scientific">Marmoricola endophyticus</name>
    <dbReference type="NCBI Taxonomy" id="2040280"/>
    <lineage>
        <taxon>Bacteria</taxon>
        <taxon>Bacillati</taxon>
        <taxon>Actinomycetota</taxon>
        <taxon>Actinomycetes</taxon>
        <taxon>Propionibacteriales</taxon>
        <taxon>Nocardioidaceae</taxon>
        <taxon>Marmoricola</taxon>
    </lineage>
</organism>
<feature type="domain" description="Rad50/SbcC-type AAA" evidence="7">
    <location>
        <begin position="40"/>
        <end position="66"/>
    </location>
</feature>
<dbReference type="GO" id="GO:0005886">
    <property type="term" value="C:plasma membrane"/>
    <property type="evidence" value="ECO:0007669"/>
    <property type="project" value="UniProtKB-SubCell"/>
</dbReference>
<dbReference type="InterPro" id="IPR038729">
    <property type="entry name" value="Rad50/SbcC_AAA"/>
</dbReference>
<gene>
    <name evidence="8" type="ORF">GCM10011519_13520</name>
</gene>
<evidence type="ECO:0000256" key="5">
    <source>
        <dbReference type="ARBA" id="ARBA00023136"/>
    </source>
</evidence>
<dbReference type="Pfam" id="PF13476">
    <property type="entry name" value="AAA_23"/>
    <property type="match status" value="1"/>
</dbReference>
<dbReference type="PANTHER" id="PTHR42771:SF2">
    <property type="entry name" value="IRON(3+)-HYDROXAMATE IMPORT ATP-BINDING PROTEIN FHUC"/>
    <property type="match status" value="1"/>
</dbReference>
<keyword evidence="9" id="KW-1185">Reference proteome</keyword>
<name>A0A917BF18_9ACTN</name>
<dbReference type="InterPro" id="IPR051535">
    <property type="entry name" value="Siderophore_ABC-ATPase"/>
</dbReference>
<keyword evidence="3" id="KW-1003">Cell membrane</keyword>
<reference evidence="8" key="2">
    <citation type="submission" date="2020-09" db="EMBL/GenBank/DDBJ databases">
        <authorList>
            <person name="Sun Q."/>
            <person name="Zhou Y."/>
        </authorList>
    </citation>
    <scope>NUCLEOTIDE SEQUENCE</scope>
    <source>
        <strain evidence="8">CGMCC 1.16067</strain>
    </source>
</reference>
<feature type="domain" description="ATPase AAA-type core" evidence="6">
    <location>
        <begin position="149"/>
        <end position="197"/>
    </location>
</feature>
<comment type="caution">
    <text evidence="8">The sequence shown here is derived from an EMBL/GenBank/DDBJ whole genome shotgun (WGS) entry which is preliminary data.</text>
</comment>
<proteinExistence type="predicted"/>
<evidence type="ECO:0000256" key="3">
    <source>
        <dbReference type="ARBA" id="ARBA00022475"/>
    </source>
</evidence>
<dbReference type="Gene3D" id="3.40.50.300">
    <property type="entry name" value="P-loop containing nucleotide triphosphate hydrolases"/>
    <property type="match status" value="2"/>
</dbReference>